<sequence>MLAEYVRDAAMTAAIFGFFAMAWFGWALEAPPPAWRRYLYAALTVSALAMAGGAVQAALHWSDGSVFDESVGRTYGIVVGIEFAVAGIGAALLGVARRQSLIPVWIALVVGVHMFPIAALLHYPAIHVVGVLITATALATIPISRATRLHPSAVVGVGTGVALLAGSLHSLWTTFLSW</sequence>
<proteinExistence type="predicted"/>
<keyword evidence="3" id="KW-1185">Reference proteome</keyword>
<dbReference type="EMBL" id="JADQTO010000010">
    <property type="protein sequence ID" value="MBG0564258.1"/>
    <property type="molecule type" value="Genomic_DNA"/>
</dbReference>
<feature type="transmembrane region" description="Helical" evidence="1">
    <location>
        <begin position="153"/>
        <end position="172"/>
    </location>
</feature>
<feature type="transmembrane region" description="Helical" evidence="1">
    <location>
        <begin position="125"/>
        <end position="141"/>
    </location>
</feature>
<dbReference type="AlphaFoldDB" id="A0A931CDP3"/>
<keyword evidence="1" id="KW-1133">Transmembrane helix</keyword>
<feature type="transmembrane region" description="Helical" evidence="1">
    <location>
        <begin position="102"/>
        <end position="119"/>
    </location>
</feature>
<dbReference type="Proteomes" id="UP000598146">
    <property type="component" value="Unassembled WGS sequence"/>
</dbReference>
<feature type="transmembrane region" description="Helical" evidence="1">
    <location>
        <begin position="38"/>
        <end position="62"/>
    </location>
</feature>
<feature type="transmembrane region" description="Helical" evidence="1">
    <location>
        <begin position="74"/>
        <end position="95"/>
    </location>
</feature>
<evidence type="ECO:0000313" key="3">
    <source>
        <dbReference type="Proteomes" id="UP000598146"/>
    </source>
</evidence>
<gene>
    <name evidence="2" type="ORF">I4J89_22685</name>
</gene>
<reference evidence="2" key="1">
    <citation type="submission" date="2020-11" db="EMBL/GenBank/DDBJ databases">
        <title>Isolation and identification of active actinomycetes.</title>
        <authorList>
            <person name="Sun X."/>
        </authorList>
    </citation>
    <scope>NUCLEOTIDE SEQUENCE</scope>
    <source>
        <strain evidence="2">NEAU-A11</strain>
    </source>
</reference>
<protein>
    <submittedName>
        <fullName evidence="2">Uncharacterized protein</fullName>
    </submittedName>
</protein>
<keyword evidence="1" id="KW-0812">Transmembrane</keyword>
<keyword evidence="1" id="KW-0472">Membrane</keyword>
<comment type="caution">
    <text evidence="2">The sequence shown here is derived from an EMBL/GenBank/DDBJ whole genome shotgun (WGS) entry which is preliminary data.</text>
</comment>
<dbReference type="RefSeq" id="WP_196416031.1">
    <property type="nucleotide sequence ID" value="NZ_JADQTO010000010.1"/>
</dbReference>
<accession>A0A931CDP3</accession>
<name>A0A931CDP3_9ACTN</name>
<feature type="transmembrane region" description="Helical" evidence="1">
    <location>
        <begin position="6"/>
        <end position="26"/>
    </location>
</feature>
<evidence type="ECO:0000313" key="2">
    <source>
        <dbReference type="EMBL" id="MBG0564258.1"/>
    </source>
</evidence>
<organism evidence="2 3">
    <name type="scientific">Actinoplanes aureus</name>
    <dbReference type="NCBI Taxonomy" id="2792083"/>
    <lineage>
        <taxon>Bacteria</taxon>
        <taxon>Bacillati</taxon>
        <taxon>Actinomycetota</taxon>
        <taxon>Actinomycetes</taxon>
        <taxon>Micromonosporales</taxon>
        <taxon>Micromonosporaceae</taxon>
        <taxon>Actinoplanes</taxon>
    </lineage>
</organism>
<evidence type="ECO:0000256" key="1">
    <source>
        <dbReference type="SAM" id="Phobius"/>
    </source>
</evidence>